<gene>
    <name evidence="1" type="ORF">LCGC14_1497540</name>
</gene>
<dbReference type="EMBL" id="LAZR01010830">
    <property type="protein sequence ID" value="KKM64813.1"/>
    <property type="molecule type" value="Genomic_DNA"/>
</dbReference>
<evidence type="ECO:0008006" key="2">
    <source>
        <dbReference type="Google" id="ProtNLM"/>
    </source>
</evidence>
<organism evidence="1">
    <name type="scientific">marine sediment metagenome</name>
    <dbReference type="NCBI Taxonomy" id="412755"/>
    <lineage>
        <taxon>unclassified sequences</taxon>
        <taxon>metagenomes</taxon>
        <taxon>ecological metagenomes</taxon>
    </lineage>
</organism>
<comment type="caution">
    <text evidence="1">The sequence shown here is derived from an EMBL/GenBank/DDBJ whole genome shotgun (WGS) entry which is preliminary data.</text>
</comment>
<evidence type="ECO:0000313" key="1">
    <source>
        <dbReference type="EMBL" id="KKM64813.1"/>
    </source>
</evidence>
<protein>
    <recommendedName>
        <fullName evidence="2">Major tropism determinant N-terminal domain-containing protein</fullName>
    </recommendedName>
</protein>
<proteinExistence type="predicted"/>
<accession>A0A0F9J5M4</accession>
<name>A0A0F9J5M4_9ZZZZ</name>
<sequence length="473" mass="47675">MSKEEFIVRRGLISGSTLVINNAGRWVGNTITEAFGGTAQTTYAIGDILFASAQNTLSNLPKGTAGQVLTMGSPLLPSWKTAIGGGGSPVPSHTHTGSTISALDAGDTTTGSFADGRISVGSVTQHVASIDHDGLLNFAGGEHFLQSAISIPASQISDFDTEVSNNTSVSANTSKVSNATHTSHVTGSTALTMVVAAITGQAELTTGLAGTDELVLSDGGVIKRMDISVMNAYFNSTLSFSTTGHTHTGSTISALDAGDTTTGTFADGRIPNLNASKITTGTLVVLRGGTGVTTSSGSGANALGTVSDTEGASTIMKRTSAGYAHAVYFNATGSFATAGATSGMDNFIGTNGTDTFARSYDRTGAIVRLQSGAWNFASTLQKSGVNIATVNTNWAATDITSGTLAVARGGTGVTTKTGTGSVVLSASPNFTGQPDVSSLAIPFWATAGQTSGDMTISTSAATGGANGDIHFRY</sequence>
<reference evidence="1" key="1">
    <citation type="journal article" date="2015" name="Nature">
        <title>Complex archaea that bridge the gap between prokaryotes and eukaryotes.</title>
        <authorList>
            <person name="Spang A."/>
            <person name="Saw J.H."/>
            <person name="Jorgensen S.L."/>
            <person name="Zaremba-Niedzwiedzka K."/>
            <person name="Martijn J."/>
            <person name="Lind A.E."/>
            <person name="van Eijk R."/>
            <person name="Schleper C."/>
            <person name="Guy L."/>
            <person name="Ettema T.J."/>
        </authorList>
    </citation>
    <scope>NUCLEOTIDE SEQUENCE</scope>
</reference>
<dbReference type="AlphaFoldDB" id="A0A0F9J5M4"/>